<accession>A0A1L5FA72</accession>
<dbReference type="PANTHER" id="PTHR42827:SF1">
    <property type="entry name" value="IRON-SULFUR CLUSTER-BINDING PROTEIN"/>
    <property type="match status" value="1"/>
</dbReference>
<dbReference type="PANTHER" id="PTHR42827">
    <property type="entry name" value="IRON-SULFUR CLUSTER-BINDING PROTEIN-RELATED"/>
    <property type="match status" value="1"/>
</dbReference>
<proteinExistence type="predicted"/>
<dbReference type="AlphaFoldDB" id="A0A1L5FA72"/>
<evidence type="ECO:0000313" key="1">
    <source>
        <dbReference type="EMBL" id="APM39863.1"/>
    </source>
</evidence>
<gene>
    <name evidence="1" type="ORF">BS101_14545</name>
</gene>
<dbReference type="OrthoDB" id="9784571at2"/>
<reference evidence="1 2" key="1">
    <citation type="submission" date="2016-12" db="EMBL/GenBank/DDBJ databases">
        <title>Complete genome sequence of Clostridium kluyveri JZZ isolated from the pit mud of a Chinese flavor liquor-making factory.</title>
        <authorList>
            <person name="Wang Y."/>
        </authorList>
    </citation>
    <scope>NUCLEOTIDE SEQUENCE [LARGE SCALE GENOMIC DNA]</scope>
    <source>
        <strain evidence="1 2">JZZ</strain>
    </source>
</reference>
<protein>
    <submittedName>
        <fullName evidence="1">(Fe-S)-binding protein</fullName>
    </submittedName>
</protein>
<evidence type="ECO:0000313" key="2">
    <source>
        <dbReference type="Proteomes" id="UP000184604"/>
    </source>
</evidence>
<dbReference type="EMBL" id="CP018335">
    <property type="protein sequence ID" value="APM39863.1"/>
    <property type="molecule type" value="Genomic_DNA"/>
</dbReference>
<dbReference type="Proteomes" id="UP000184604">
    <property type="component" value="Chromosome"/>
</dbReference>
<sequence>MDSNYVKEMACSLGADVCGIADIKRFVNAPKGFHPLDVYAETKSVIVFGKQFSASLFQANTNVPYALVKNKSVKLLDDIAIQLTAIIESEGYRAIPIPADEPYEYWDSQNRHGRGILSLKHLGQLCGIGWIGKNTLLINKKYGNRLYLGAVISNAELNEDDLVSNSCPENCSICLKSCPQSALNGVTVNQKKCRELCAYVTDGGGFVYGCNICRKICPFANI</sequence>
<organism evidence="1 2">
    <name type="scientific">Clostridium kluyveri</name>
    <dbReference type="NCBI Taxonomy" id="1534"/>
    <lineage>
        <taxon>Bacteria</taxon>
        <taxon>Bacillati</taxon>
        <taxon>Bacillota</taxon>
        <taxon>Clostridia</taxon>
        <taxon>Eubacteriales</taxon>
        <taxon>Clostridiaceae</taxon>
        <taxon>Clostridium</taxon>
    </lineage>
</organism>
<name>A0A1L5FA72_CLOKL</name>